<evidence type="ECO:0000256" key="1">
    <source>
        <dbReference type="SAM" id="MobiDB-lite"/>
    </source>
</evidence>
<dbReference type="AlphaFoldDB" id="A0A6C0DE25"/>
<dbReference type="EMBL" id="MN739580">
    <property type="protein sequence ID" value="QHT14219.1"/>
    <property type="molecule type" value="Genomic_DNA"/>
</dbReference>
<feature type="region of interest" description="Disordered" evidence="1">
    <location>
        <begin position="250"/>
        <end position="269"/>
    </location>
</feature>
<reference evidence="2" key="1">
    <citation type="journal article" date="2020" name="Nature">
        <title>Giant virus diversity and host interactions through global metagenomics.</title>
        <authorList>
            <person name="Schulz F."/>
            <person name="Roux S."/>
            <person name="Paez-Espino D."/>
            <person name="Jungbluth S."/>
            <person name="Walsh D.A."/>
            <person name="Denef V.J."/>
            <person name="McMahon K.D."/>
            <person name="Konstantinidis K.T."/>
            <person name="Eloe-Fadrosh E.A."/>
            <person name="Kyrpides N.C."/>
            <person name="Woyke T."/>
        </authorList>
    </citation>
    <scope>NUCLEOTIDE SEQUENCE</scope>
    <source>
        <strain evidence="2">GVMAG-M-3300023174-137</strain>
    </source>
</reference>
<organism evidence="2">
    <name type="scientific">viral metagenome</name>
    <dbReference type="NCBI Taxonomy" id="1070528"/>
    <lineage>
        <taxon>unclassified sequences</taxon>
        <taxon>metagenomes</taxon>
        <taxon>organismal metagenomes</taxon>
    </lineage>
</organism>
<accession>A0A6C0DE25</accession>
<evidence type="ECO:0008006" key="3">
    <source>
        <dbReference type="Google" id="ProtNLM"/>
    </source>
</evidence>
<feature type="compositionally biased region" description="Polar residues" evidence="1">
    <location>
        <begin position="250"/>
        <end position="261"/>
    </location>
</feature>
<proteinExistence type="predicted"/>
<evidence type="ECO:0000313" key="2">
    <source>
        <dbReference type="EMBL" id="QHT14219.1"/>
    </source>
</evidence>
<sequence length="269" mass="30314">MSTCFIGERYDPFPCIKNIWTLYSKKGPKTMVLSVGNSKSCIADLELSELLGCPINVVPLSEEQREQWLEVSEIIKTKSRGQTAKYDFSKDTETKWVLSKNLRIHDTMPWWSKGTINGIKTERFFEWIESLCDDPRIDVLKLDMTDGLEKPFLFAMLDAGFRPGCIMVQWSKAPDMDNPTTLAAGHLQMCGYTLLKIVGTKCVYYYTDDDYYVSCSWEDTTCGNPLVKDIVSSTKKSMASIGNNLNHVTRNISSSGETDASNQDEKASA</sequence>
<protein>
    <recommendedName>
        <fullName evidence="3">Methyltransferase</fullName>
    </recommendedName>
</protein>
<name>A0A6C0DE25_9ZZZZ</name>